<dbReference type="SUPFAM" id="SSF56112">
    <property type="entry name" value="Protein kinase-like (PK-like)"/>
    <property type="match status" value="1"/>
</dbReference>
<evidence type="ECO:0000256" key="1">
    <source>
        <dbReference type="ARBA" id="ARBA00011961"/>
    </source>
</evidence>
<dbReference type="Pfam" id="PF03881">
    <property type="entry name" value="Fructosamin_kin"/>
    <property type="match status" value="1"/>
</dbReference>
<dbReference type="Proteomes" id="UP000182658">
    <property type="component" value="Unassembled WGS sequence"/>
</dbReference>
<dbReference type="InParanoid" id="A0A1J7IVE1"/>
<dbReference type="OrthoDB" id="5772781at2759"/>
<dbReference type="PANTHER" id="PTHR12149">
    <property type="entry name" value="FRUCTOSAMINE 3 KINASE-RELATED PROTEIN"/>
    <property type="match status" value="1"/>
</dbReference>
<dbReference type="EMBL" id="KV875096">
    <property type="protein sequence ID" value="OIW31155.1"/>
    <property type="molecule type" value="Genomic_DNA"/>
</dbReference>
<keyword evidence="4" id="KW-1185">Reference proteome</keyword>
<sequence length="353" mass="39817">MTSVLSQVILAPPGTSHLEATTASSSDVILDTAVINAIGPEKELISAQRYGNSAWSSTARISVKNPDGSIHDYFVKIVKGDLADQRVLGEYSCMYELYKTMPSIVPTPRGSGRCLDSDAYYYLCDYLDIDHRPPNPVKLGQKIAELHRTSVSPTGQFGFHVVPYDGKLPLVADWDSSWTSFYRKLLAGVYEHDIRVNGSWKELDDAMQITLDKVVPRLLGVLEEDGRSLKPCLIHGDLWEENIGTDPRTGEIYIFDSCAYYAHHEMAIGMWRVDHHHMKAKEYRNEYFKNFEPDEPVEEYDDRNRLYCVKEKIMYSAHVPGTKARAQALDDMLYLISKYGGEDASDGENEAGE</sequence>
<name>A0A1J7IVE1_9PEZI</name>
<reference evidence="3 4" key="1">
    <citation type="submission" date="2016-10" db="EMBL/GenBank/DDBJ databases">
        <title>Draft genome sequence of Coniochaeta ligniaria NRRL30616, a lignocellulolytic fungus for bioabatement of inhibitors in plant biomass hydrolysates.</title>
        <authorList>
            <consortium name="DOE Joint Genome Institute"/>
            <person name="Jimenez D.J."/>
            <person name="Hector R.E."/>
            <person name="Riley R."/>
            <person name="Sun H."/>
            <person name="Grigoriev I.V."/>
            <person name="Van Elsas J.D."/>
            <person name="Nichols N.N."/>
        </authorList>
    </citation>
    <scope>NUCLEOTIDE SEQUENCE [LARGE SCALE GENOMIC DNA]</scope>
    <source>
        <strain evidence="3 4">NRRL 30616</strain>
    </source>
</reference>
<comment type="catalytic activity">
    <reaction evidence="2">
        <text>N(6)-D-ribulosyl-L-lysyl-[protein] + ATP = N(6)-(3-O-phospho-D-ribulosyl)-L-lysyl-[protein] + ADP + H(+)</text>
        <dbReference type="Rhea" id="RHEA:48432"/>
        <dbReference type="Rhea" id="RHEA-COMP:12103"/>
        <dbReference type="Rhea" id="RHEA-COMP:12104"/>
        <dbReference type="ChEBI" id="CHEBI:15378"/>
        <dbReference type="ChEBI" id="CHEBI:30616"/>
        <dbReference type="ChEBI" id="CHEBI:90418"/>
        <dbReference type="ChEBI" id="CHEBI:90420"/>
        <dbReference type="ChEBI" id="CHEBI:456216"/>
        <dbReference type="EC" id="2.7.1.172"/>
    </reaction>
    <physiologicalReaction direction="left-to-right" evidence="2">
        <dbReference type="Rhea" id="RHEA:48433"/>
    </physiologicalReaction>
</comment>
<protein>
    <recommendedName>
        <fullName evidence="1">protein-ribulosamine 3-kinase</fullName>
        <ecNumber evidence="1">2.7.1.172</ecNumber>
    </recommendedName>
</protein>
<dbReference type="PANTHER" id="PTHR12149:SF8">
    <property type="entry name" value="PROTEIN-RIBULOSAMINE 3-KINASE"/>
    <property type="match status" value="1"/>
</dbReference>
<accession>A0A1J7IVE1</accession>
<organism evidence="3 4">
    <name type="scientific">Coniochaeta ligniaria NRRL 30616</name>
    <dbReference type="NCBI Taxonomy" id="1408157"/>
    <lineage>
        <taxon>Eukaryota</taxon>
        <taxon>Fungi</taxon>
        <taxon>Dikarya</taxon>
        <taxon>Ascomycota</taxon>
        <taxon>Pezizomycotina</taxon>
        <taxon>Sordariomycetes</taxon>
        <taxon>Sordariomycetidae</taxon>
        <taxon>Coniochaetales</taxon>
        <taxon>Coniochaetaceae</taxon>
        <taxon>Coniochaeta</taxon>
    </lineage>
</organism>
<evidence type="ECO:0000313" key="3">
    <source>
        <dbReference type="EMBL" id="OIW31155.1"/>
    </source>
</evidence>
<dbReference type="AlphaFoldDB" id="A0A1J7IVE1"/>
<evidence type="ECO:0000256" key="2">
    <source>
        <dbReference type="ARBA" id="ARBA00048655"/>
    </source>
</evidence>
<dbReference type="InterPro" id="IPR011009">
    <property type="entry name" value="Kinase-like_dom_sf"/>
</dbReference>
<evidence type="ECO:0000313" key="4">
    <source>
        <dbReference type="Proteomes" id="UP000182658"/>
    </source>
</evidence>
<proteinExistence type="predicted"/>
<dbReference type="GO" id="GO:0102193">
    <property type="term" value="F:protein-ribulosamine 3-kinase activity"/>
    <property type="evidence" value="ECO:0007669"/>
    <property type="project" value="UniProtKB-EC"/>
</dbReference>
<dbReference type="InterPro" id="IPR016477">
    <property type="entry name" value="Fructo-/Ketosamine-3-kinase"/>
</dbReference>
<gene>
    <name evidence="3" type="ORF">CONLIGDRAFT_631057</name>
</gene>
<dbReference type="EC" id="2.7.1.172" evidence="1"/>
<dbReference type="Gene3D" id="3.90.1200.10">
    <property type="match status" value="1"/>
</dbReference>